<dbReference type="Pfam" id="PF03958">
    <property type="entry name" value="Secretin_N"/>
    <property type="match status" value="1"/>
</dbReference>
<evidence type="ECO:0000313" key="11">
    <source>
        <dbReference type="Proteomes" id="UP000185093"/>
    </source>
</evidence>
<evidence type="ECO:0000256" key="5">
    <source>
        <dbReference type="RuleBase" id="RU004004"/>
    </source>
</evidence>
<evidence type="ECO:0000256" key="2">
    <source>
        <dbReference type="ARBA" id="ARBA00022729"/>
    </source>
</evidence>
<evidence type="ECO:0000256" key="4">
    <source>
        <dbReference type="RuleBase" id="RU004003"/>
    </source>
</evidence>
<reference evidence="10 11" key="1">
    <citation type="submission" date="2016-11" db="EMBL/GenBank/DDBJ databases">
        <authorList>
            <person name="Varghese N."/>
            <person name="Submissions S."/>
        </authorList>
    </citation>
    <scope>NUCLEOTIDE SEQUENCE [LARGE SCALE GENOMIC DNA]</scope>
    <source>
        <strain evidence="10 11">DSM 20664</strain>
    </source>
</reference>
<evidence type="ECO:0000256" key="3">
    <source>
        <dbReference type="ARBA" id="ARBA00023136"/>
    </source>
</evidence>
<comment type="similarity">
    <text evidence="4">Belongs to the bacterial secretin family.</text>
</comment>
<dbReference type="InterPro" id="IPR001775">
    <property type="entry name" value="GspD/PilQ"/>
</dbReference>
<dbReference type="RefSeq" id="WP_074199599.1">
    <property type="nucleotide sequence ID" value="NZ_FSQZ01000001.1"/>
</dbReference>
<dbReference type="Pfam" id="PF00263">
    <property type="entry name" value="Secretin"/>
    <property type="match status" value="1"/>
</dbReference>
<comment type="caution">
    <text evidence="10">The sequence shown here is derived from an EMBL/GenBank/DDBJ whole genome shotgun (WGS) entry which is preliminary data.</text>
</comment>
<keyword evidence="11" id="KW-1185">Reference proteome</keyword>
<feature type="domain" description="Type II/III secretion system secretin-like" evidence="8">
    <location>
        <begin position="427"/>
        <end position="585"/>
    </location>
</feature>
<dbReference type="PRINTS" id="PR00811">
    <property type="entry name" value="BCTERIALGSPD"/>
</dbReference>
<name>A0ABY1JDH8_9BACT</name>
<dbReference type="Gene3D" id="3.30.1370.130">
    <property type="match status" value="1"/>
</dbReference>
<organism evidence="10 11">
    <name type="scientific">Acetomicrobium flavidum</name>
    <dbReference type="NCBI Taxonomy" id="49896"/>
    <lineage>
        <taxon>Bacteria</taxon>
        <taxon>Thermotogati</taxon>
        <taxon>Synergistota</taxon>
        <taxon>Synergistia</taxon>
        <taxon>Synergistales</taxon>
        <taxon>Acetomicrobiaceae</taxon>
        <taxon>Acetomicrobium</taxon>
    </lineage>
</organism>
<comment type="subcellular location">
    <subcellularLocation>
        <location evidence="5">Cell outer membrane</location>
    </subcellularLocation>
    <subcellularLocation>
        <location evidence="1">Membrane</location>
    </subcellularLocation>
</comment>
<dbReference type="InterPro" id="IPR004846">
    <property type="entry name" value="T2SS/T3SS_dom"/>
</dbReference>
<dbReference type="PANTHER" id="PTHR30332:SF24">
    <property type="entry name" value="SECRETIN GSPD-RELATED"/>
    <property type="match status" value="1"/>
</dbReference>
<feature type="domain" description="NolW-like" evidence="9">
    <location>
        <begin position="282"/>
        <end position="342"/>
    </location>
</feature>
<dbReference type="InterPro" id="IPR038591">
    <property type="entry name" value="NolW-like_sf"/>
</dbReference>
<evidence type="ECO:0000256" key="6">
    <source>
        <dbReference type="SAM" id="MobiDB-lite"/>
    </source>
</evidence>
<keyword evidence="3" id="KW-0472">Membrane</keyword>
<dbReference type="EMBL" id="FSQZ01000001">
    <property type="protein sequence ID" value="SIN69044.1"/>
    <property type="molecule type" value="Genomic_DNA"/>
</dbReference>
<dbReference type="Gene3D" id="3.30.1370.120">
    <property type="match status" value="1"/>
</dbReference>
<evidence type="ECO:0000313" key="10">
    <source>
        <dbReference type="EMBL" id="SIN69044.1"/>
    </source>
</evidence>
<feature type="chain" id="PRO_5046603091" evidence="7">
    <location>
        <begin position="43"/>
        <end position="607"/>
    </location>
</feature>
<evidence type="ECO:0000256" key="1">
    <source>
        <dbReference type="ARBA" id="ARBA00004370"/>
    </source>
</evidence>
<protein>
    <submittedName>
        <fullName evidence="10">Type IV pilus assembly protein PilQ</fullName>
    </submittedName>
</protein>
<feature type="region of interest" description="Disordered" evidence="6">
    <location>
        <begin position="386"/>
        <end position="406"/>
    </location>
</feature>
<evidence type="ECO:0000259" key="8">
    <source>
        <dbReference type="Pfam" id="PF00263"/>
    </source>
</evidence>
<gene>
    <name evidence="10" type="ORF">SAMN05444368_1216</name>
</gene>
<feature type="signal peptide" evidence="7">
    <location>
        <begin position="1"/>
        <end position="42"/>
    </location>
</feature>
<dbReference type="InterPro" id="IPR050810">
    <property type="entry name" value="Bact_Secretion_Sys_Channel"/>
</dbReference>
<dbReference type="Proteomes" id="UP000185093">
    <property type="component" value="Unassembled WGS sequence"/>
</dbReference>
<evidence type="ECO:0000259" key="9">
    <source>
        <dbReference type="Pfam" id="PF03958"/>
    </source>
</evidence>
<accession>A0ABY1JDH8</accession>
<evidence type="ECO:0000256" key="7">
    <source>
        <dbReference type="SAM" id="SignalP"/>
    </source>
</evidence>
<keyword evidence="5" id="KW-0813">Transport</keyword>
<sequence>MGRNEHGIGVIGVMMMKKIALIVAAMLFCFAVASFMSGQAFAQTSSSTTAADDKNGKLAENAAVFGGIVIHQAGSNLLLIEIKGVNLPAPKITTSDSGHMVFFFEGASIPAERWTRSYAFPLLNGVEVVNVEGGLELRLFTTQLLEVKEMTGTPPAPLYRLQLRVPGQEVSELPKKEENPFPLALQTGPKDPMSITSPVTLELRDTELKDLLRLLAKFMKLNVIIDPSVPPNTVTLSVKDAPLREVLSYVMRMNNLNYAVMGNTVIFGTPESLGKSLGMEQTRSFKIAYADPKQVPTILQSMVGATNVTVDERLRTVYVTGRPDNLRDAEYLLQRIDHPGRQVMLQARLIEVRDTGRKELESIIDAVYKHWWFSYGAGGGSIGYANASEPDKFDPDDDRPTSPQDVGLVDITNGTLRLLDVGIRNLVESNKADILASPSVVTVDGQKASIALTTNVKYISERDDAGNPIYNEERVGPKLDFTPVVGRDNTVTINVTISTGEVVEWRSGGMGEEVPVTSSRDVTTMVRVKNGEPFVIGGLFDKKKTDTVSRVPVLSDIPLLGEIFKTRTKRDEESEVVTVVVPYILDVPDTAIEMSELGSLSPGVTKK</sequence>
<dbReference type="PANTHER" id="PTHR30332">
    <property type="entry name" value="PROBABLE GENERAL SECRETION PATHWAY PROTEIN D"/>
    <property type="match status" value="1"/>
</dbReference>
<dbReference type="InterPro" id="IPR005644">
    <property type="entry name" value="NolW-like"/>
</dbReference>
<keyword evidence="2 7" id="KW-0732">Signal</keyword>
<proteinExistence type="inferred from homology"/>